<dbReference type="PANTHER" id="PTHR34978">
    <property type="entry name" value="POSSIBLE SENSOR-TRANSDUCER PROTEIN BLAR"/>
    <property type="match status" value="1"/>
</dbReference>
<feature type="domain" description="TonB-dependent receptor plug" evidence="4">
    <location>
        <begin position="561"/>
        <end position="622"/>
    </location>
</feature>
<evidence type="ECO:0000259" key="4">
    <source>
        <dbReference type="Pfam" id="PF07715"/>
    </source>
</evidence>
<feature type="transmembrane region" description="Helical" evidence="2">
    <location>
        <begin position="85"/>
        <end position="112"/>
    </location>
</feature>
<dbReference type="InterPro" id="IPR008756">
    <property type="entry name" value="Peptidase_M56"/>
</dbReference>
<dbReference type="PROSITE" id="PS52016">
    <property type="entry name" value="TONB_DEPENDENT_REC_3"/>
    <property type="match status" value="1"/>
</dbReference>
<dbReference type="Gene3D" id="2.170.130.10">
    <property type="entry name" value="TonB-dependent receptor, plug domain"/>
    <property type="match status" value="1"/>
</dbReference>
<keyword evidence="2" id="KW-1133">Transmembrane helix</keyword>
<comment type="similarity">
    <text evidence="1">Belongs to the TonB-dependent receptor family.</text>
</comment>
<comment type="subcellular location">
    <subcellularLocation>
        <location evidence="1">Cell outer membrane</location>
        <topology evidence="1">Multi-pass membrane protein</topology>
    </subcellularLocation>
</comment>
<feature type="transmembrane region" description="Helical" evidence="2">
    <location>
        <begin position="170"/>
        <end position="191"/>
    </location>
</feature>
<dbReference type="RefSeq" id="WP_387959912.1">
    <property type="nucleotide sequence ID" value="NZ_JBHSGP010000004.1"/>
</dbReference>
<feature type="domain" description="Peptidase M56" evidence="3">
    <location>
        <begin position="146"/>
        <end position="249"/>
    </location>
</feature>
<keyword evidence="1" id="KW-1134">Transmembrane beta strand</keyword>
<dbReference type="Proteomes" id="UP001595953">
    <property type="component" value="Unassembled WGS sequence"/>
</dbReference>
<feature type="transmembrane region" description="Helical" evidence="2">
    <location>
        <begin position="34"/>
        <end position="54"/>
    </location>
</feature>
<dbReference type="PROSITE" id="PS51257">
    <property type="entry name" value="PROKAR_LIPOPROTEIN"/>
    <property type="match status" value="1"/>
</dbReference>
<dbReference type="Pfam" id="PF05569">
    <property type="entry name" value="Peptidase_M56"/>
    <property type="match status" value="1"/>
</dbReference>
<comment type="caution">
    <text evidence="5">The sequence shown here is derived from an EMBL/GenBank/DDBJ whole genome shotgun (WGS) entry which is preliminary data.</text>
</comment>
<proteinExistence type="inferred from homology"/>
<evidence type="ECO:0000256" key="1">
    <source>
        <dbReference type="PROSITE-ProRule" id="PRU01360"/>
    </source>
</evidence>
<gene>
    <name evidence="5" type="ORF">ACFO5O_00580</name>
</gene>
<keyword evidence="1" id="KW-0813">Transport</keyword>
<feature type="transmembrane region" description="Helical" evidence="2">
    <location>
        <begin position="6"/>
        <end position="22"/>
    </location>
</feature>
<dbReference type="InterPro" id="IPR039426">
    <property type="entry name" value="TonB-dep_rcpt-like"/>
</dbReference>
<protein>
    <submittedName>
        <fullName evidence="5">M56 family metallopeptidase</fullName>
    </submittedName>
</protein>
<dbReference type="PANTHER" id="PTHR34978:SF3">
    <property type="entry name" value="SLR0241 PROTEIN"/>
    <property type="match status" value="1"/>
</dbReference>
<dbReference type="CDD" id="cd07341">
    <property type="entry name" value="M56_BlaR1_MecR1_like"/>
    <property type="match status" value="1"/>
</dbReference>
<organism evidence="5 6">
    <name type="scientific">Geojedonia litorea</name>
    <dbReference type="NCBI Taxonomy" id="1268269"/>
    <lineage>
        <taxon>Bacteria</taxon>
        <taxon>Pseudomonadati</taxon>
        <taxon>Bacteroidota</taxon>
        <taxon>Flavobacteriia</taxon>
        <taxon>Flavobacteriales</taxon>
        <taxon>Flavobacteriaceae</taxon>
        <taxon>Geojedonia</taxon>
    </lineage>
</organism>
<keyword evidence="1" id="KW-0998">Cell outer membrane</keyword>
<dbReference type="InterPro" id="IPR052173">
    <property type="entry name" value="Beta-lactam_resp_regulator"/>
</dbReference>
<keyword evidence="1 2" id="KW-0472">Membrane</keyword>
<dbReference type="EMBL" id="JBHSGP010000004">
    <property type="protein sequence ID" value="MFC4720797.1"/>
    <property type="molecule type" value="Genomic_DNA"/>
</dbReference>
<evidence type="ECO:0000313" key="6">
    <source>
        <dbReference type="Proteomes" id="UP001595953"/>
    </source>
</evidence>
<keyword evidence="1 2" id="KW-0812">Transmembrane</keyword>
<dbReference type="SUPFAM" id="SSF56935">
    <property type="entry name" value="Porins"/>
    <property type="match status" value="1"/>
</dbReference>
<keyword evidence="6" id="KW-1185">Reference proteome</keyword>
<evidence type="ECO:0000313" key="5">
    <source>
        <dbReference type="EMBL" id="MFC4720797.1"/>
    </source>
</evidence>
<reference evidence="6" key="1">
    <citation type="journal article" date="2019" name="Int. J. Syst. Evol. Microbiol.">
        <title>The Global Catalogue of Microorganisms (GCM) 10K type strain sequencing project: providing services to taxonomists for standard genome sequencing and annotation.</title>
        <authorList>
            <consortium name="The Broad Institute Genomics Platform"/>
            <consortium name="The Broad Institute Genome Sequencing Center for Infectious Disease"/>
            <person name="Wu L."/>
            <person name="Ma J."/>
        </authorList>
    </citation>
    <scope>NUCLEOTIDE SEQUENCE [LARGE SCALE GENOMIC DNA]</scope>
    <source>
        <strain evidence="6">CCUG 63682</strain>
    </source>
</reference>
<evidence type="ECO:0000256" key="2">
    <source>
        <dbReference type="SAM" id="Phobius"/>
    </source>
</evidence>
<accession>A0ABV9MXR9</accession>
<dbReference type="InterPro" id="IPR012910">
    <property type="entry name" value="Plug_dom"/>
</dbReference>
<sequence length="630" mass="71412">MEYFLKASAIVIIFYACYKFLLERETFFESNRWFLLGGLILSIIFPFIVIPIYIEYTPTATNFLISETSALSSSSSQSSIDYLEFFYLVYIIGVLFFSIKLVIEFSSLFMLFKTNKRQKLNGFTYIETTHKASPFSFFKCIVYNKNQFNPIELKHVINHEKIHAKHFHSIDVIIAQLTCIMLWFNPFIWLYKKELQQNLEFIADQKAQTISECEKSYQTLLLKASVPNYQLAFTNNFYNSLIKKRIVMLHKSKSNQLNVWKYALTLPVLVIFLMNANTKKVYVEKAIPMEEVTSYASPALELISPSGTEQPKNDAAVSQSTLLANSKKNANTNSNNNTNDQLKNAVAKFSNIGAMITKDLSDAELDAIKKQFKEEGVNVKIKGVKRNSKNEITAIKINVDSKGSNANYHTESDDPIRPIKINVDDKSGKISIGNAGNKVHNADNSYKVISKDGKHKVHKEGKGSNVFVFSDEHDDHDADHDYEIIIEGEGNAQTIHKSKGKGKSLFISEDGKVTEVKDKNIFIKKADGDHGGTKVIRKTKDGKEKTLWSTDDETNVYEYDSKGENKFIFSNADGKEPLYILNGKEITKKEMDDLNPDNIDRVEVLKGDKATEKYGDKGKNGVVLISTKEK</sequence>
<dbReference type="Pfam" id="PF07715">
    <property type="entry name" value="Plug"/>
    <property type="match status" value="1"/>
</dbReference>
<name>A0ABV9MXR9_9FLAO</name>
<evidence type="ECO:0000259" key="3">
    <source>
        <dbReference type="Pfam" id="PF05569"/>
    </source>
</evidence>
<dbReference type="InterPro" id="IPR037066">
    <property type="entry name" value="Plug_dom_sf"/>
</dbReference>